<feature type="transmembrane region" description="Helical" evidence="8">
    <location>
        <begin position="219"/>
        <end position="237"/>
    </location>
</feature>
<keyword evidence="3" id="KW-0813">Transport</keyword>
<keyword evidence="6 8" id="KW-1133">Transmembrane helix</keyword>
<evidence type="ECO:0000313" key="10">
    <source>
        <dbReference type="Proteomes" id="UP000051679"/>
    </source>
</evidence>
<name>A0A0R1ZUL3_9LACO</name>
<proteinExistence type="inferred from homology"/>
<comment type="similarity">
    <text evidence="2 8">Belongs to the 4-toluene sulfonate uptake permease (TSUP) (TC 2.A.102) family.</text>
</comment>
<dbReference type="PANTHER" id="PTHR30269">
    <property type="entry name" value="TRANSMEMBRANE PROTEIN YFCA"/>
    <property type="match status" value="1"/>
</dbReference>
<feature type="transmembrane region" description="Helical" evidence="8">
    <location>
        <begin position="119"/>
        <end position="147"/>
    </location>
</feature>
<dbReference type="AlphaFoldDB" id="A0A0R1ZUL3"/>
<feature type="transmembrane region" description="Helical" evidence="8">
    <location>
        <begin position="89"/>
        <end position="107"/>
    </location>
</feature>
<feature type="transmembrane region" description="Helical" evidence="8">
    <location>
        <begin position="30"/>
        <end position="52"/>
    </location>
</feature>
<feature type="transmembrane region" description="Helical" evidence="8">
    <location>
        <begin position="188"/>
        <end position="207"/>
    </location>
</feature>
<dbReference type="Pfam" id="PF01925">
    <property type="entry name" value="TauE"/>
    <property type="match status" value="1"/>
</dbReference>
<dbReference type="EMBL" id="AYYO01000013">
    <property type="protein sequence ID" value="KRM55771.1"/>
    <property type="molecule type" value="Genomic_DNA"/>
</dbReference>
<evidence type="ECO:0000256" key="2">
    <source>
        <dbReference type="ARBA" id="ARBA00009142"/>
    </source>
</evidence>
<dbReference type="PANTHER" id="PTHR30269:SF37">
    <property type="entry name" value="MEMBRANE TRANSPORTER PROTEIN"/>
    <property type="match status" value="1"/>
</dbReference>
<keyword evidence="5 8" id="KW-0812">Transmembrane</keyword>
<dbReference type="GO" id="GO:0005886">
    <property type="term" value="C:plasma membrane"/>
    <property type="evidence" value="ECO:0007669"/>
    <property type="project" value="UniProtKB-SubCell"/>
</dbReference>
<reference evidence="9 10" key="1">
    <citation type="journal article" date="2015" name="Genome Announc.">
        <title>Expanding the biotechnology potential of lactobacilli through comparative genomics of 213 strains and associated genera.</title>
        <authorList>
            <person name="Sun Z."/>
            <person name="Harris H.M."/>
            <person name="McCann A."/>
            <person name="Guo C."/>
            <person name="Argimon S."/>
            <person name="Zhang W."/>
            <person name="Yang X."/>
            <person name="Jeffery I.B."/>
            <person name="Cooney J.C."/>
            <person name="Kagawa T.F."/>
            <person name="Liu W."/>
            <person name="Song Y."/>
            <person name="Salvetti E."/>
            <person name="Wrobel A."/>
            <person name="Rasinkangas P."/>
            <person name="Parkhill J."/>
            <person name="Rea M.C."/>
            <person name="O'Sullivan O."/>
            <person name="Ritari J."/>
            <person name="Douillard F.P."/>
            <person name="Paul Ross R."/>
            <person name="Yang R."/>
            <person name="Briner A.E."/>
            <person name="Felis G.E."/>
            <person name="de Vos W.M."/>
            <person name="Barrangou R."/>
            <person name="Klaenhammer T.R."/>
            <person name="Caufield P.W."/>
            <person name="Cui Y."/>
            <person name="Zhang H."/>
            <person name="O'Toole P.W."/>
        </authorList>
    </citation>
    <scope>NUCLEOTIDE SEQUENCE [LARGE SCALE GENOMIC DNA]</scope>
    <source>
        <strain evidence="9 10">DSM 20505</strain>
    </source>
</reference>
<accession>A0A0R1ZUL3</accession>
<dbReference type="InterPro" id="IPR052017">
    <property type="entry name" value="TSUP"/>
</dbReference>
<feature type="transmembrane region" description="Helical" evidence="8">
    <location>
        <begin position="64"/>
        <end position="83"/>
    </location>
</feature>
<evidence type="ECO:0000313" key="9">
    <source>
        <dbReference type="EMBL" id="KRM55771.1"/>
    </source>
</evidence>
<gene>
    <name evidence="9" type="ORF">FC18_GL001039</name>
</gene>
<keyword evidence="4 8" id="KW-1003">Cell membrane</keyword>
<keyword evidence="7 8" id="KW-0472">Membrane</keyword>
<dbReference type="Proteomes" id="UP000051679">
    <property type="component" value="Unassembled WGS sequence"/>
</dbReference>
<dbReference type="PATRIC" id="fig|1291052.5.peg.1053"/>
<keyword evidence="10" id="KW-1185">Reference proteome</keyword>
<evidence type="ECO:0000256" key="3">
    <source>
        <dbReference type="ARBA" id="ARBA00022448"/>
    </source>
</evidence>
<evidence type="ECO:0000256" key="1">
    <source>
        <dbReference type="ARBA" id="ARBA00004651"/>
    </source>
</evidence>
<evidence type="ECO:0000256" key="8">
    <source>
        <dbReference type="RuleBase" id="RU363041"/>
    </source>
</evidence>
<dbReference type="InterPro" id="IPR002781">
    <property type="entry name" value="TM_pro_TauE-like"/>
</dbReference>
<sequence length="238" mass="25718">MVFAAVAAALVQGLTGFGSGIVLMVFLPHILPISQSAGVSTLTMFIGNALLVWRYRKALDFKRLIVPFIVYATVATWSVHLGTVLPVNTLKALLGGLLIVLALYFTFGRNAGSVRLPVVVTVIFMVVSGFFNGLFGIGGPLMALYFLTLASSKEEYLASIQTFFFMDTIYVTTLRFVTNVLSVADVKFVAVGMVGAVIGTMVASRVVDHLNIMRVKQCVYVFIALAGIFYLLTGLQVI</sequence>
<evidence type="ECO:0000256" key="5">
    <source>
        <dbReference type="ARBA" id="ARBA00022692"/>
    </source>
</evidence>
<dbReference type="STRING" id="1291052.FC18_GL001039"/>
<evidence type="ECO:0000256" key="7">
    <source>
        <dbReference type="ARBA" id="ARBA00023136"/>
    </source>
</evidence>
<evidence type="ECO:0000256" key="6">
    <source>
        <dbReference type="ARBA" id="ARBA00022989"/>
    </source>
</evidence>
<evidence type="ECO:0000256" key="4">
    <source>
        <dbReference type="ARBA" id="ARBA00022475"/>
    </source>
</evidence>
<comment type="subcellular location">
    <subcellularLocation>
        <location evidence="1 8">Cell membrane</location>
        <topology evidence="1 8">Multi-pass membrane protein</topology>
    </subcellularLocation>
</comment>
<protein>
    <recommendedName>
        <fullName evidence="8">Probable membrane transporter protein</fullName>
    </recommendedName>
</protein>
<comment type="caution">
    <text evidence="9">The sequence shown here is derived from an EMBL/GenBank/DDBJ whole genome shotgun (WGS) entry which is preliminary data.</text>
</comment>
<organism evidence="9 10">
    <name type="scientific">Lacticaseibacillus sharpeae JCM 1186 = DSM 20505</name>
    <dbReference type="NCBI Taxonomy" id="1291052"/>
    <lineage>
        <taxon>Bacteria</taxon>
        <taxon>Bacillati</taxon>
        <taxon>Bacillota</taxon>
        <taxon>Bacilli</taxon>
        <taxon>Lactobacillales</taxon>
        <taxon>Lactobacillaceae</taxon>
        <taxon>Lacticaseibacillus</taxon>
    </lineage>
</organism>